<feature type="region of interest" description="Disordered" evidence="7">
    <location>
        <begin position="1"/>
        <end position="242"/>
    </location>
</feature>
<feature type="domain" description="Helicase C-terminal" evidence="9">
    <location>
        <begin position="498"/>
        <end position="641"/>
    </location>
</feature>
<keyword evidence="12" id="KW-1185">Reference proteome</keyword>
<dbReference type="PROSITE" id="PS51194">
    <property type="entry name" value="HELICASE_CTER"/>
    <property type="match status" value="1"/>
</dbReference>
<keyword evidence="3 11" id="KW-0347">Helicase</keyword>
<evidence type="ECO:0000256" key="7">
    <source>
        <dbReference type="SAM" id="MobiDB-lite"/>
    </source>
</evidence>
<evidence type="ECO:0000313" key="11">
    <source>
        <dbReference type="EMBL" id="MFB9732282.1"/>
    </source>
</evidence>
<dbReference type="InterPro" id="IPR050079">
    <property type="entry name" value="DEAD_box_RNA_helicase"/>
</dbReference>
<dbReference type="PANTHER" id="PTHR47959">
    <property type="entry name" value="ATP-DEPENDENT RNA HELICASE RHLE-RELATED"/>
    <property type="match status" value="1"/>
</dbReference>
<feature type="domain" description="Helicase ATP-binding" evidence="8">
    <location>
        <begin position="298"/>
        <end position="472"/>
    </location>
</feature>
<reference evidence="11 12" key="1">
    <citation type="submission" date="2024-09" db="EMBL/GenBank/DDBJ databases">
        <authorList>
            <person name="Sun Q."/>
            <person name="Mori K."/>
        </authorList>
    </citation>
    <scope>NUCLEOTIDE SEQUENCE [LARGE SCALE GENOMIC DNA]</scope>
    <source>
        <strain evidence="11 12">JCM 12763</strain>
    </source>
</reference>
<feature type="domain" description="DEAD-box RNA helicase Q" evidence="10">
    <location>
        <begin position="267"/>
        <end position="295"/>
    </location>
</feature>
<dbReference type="SUPFAM" id="SSF52540">
    <property type="entry name" value="P-loop containing nucleoside triphosphate hydrolases"/>
    <property type="match status" value="1"/>
</dbReference>
<dbReference type="InterPro" id="IPR014001">
    <property type="entry name" value="Helicase_ATP-bd"/>
</dbReference>
<dbReference type="InterPro" id="IPR001650">
    <property type="entry name" value="Helicase_C-like"/>
</dbReference>
<feature type="compositionally biased region" description="Basic residues" evidence="7">
    <location>
        <begin position="13"/>
        <end position="26"/>
    </location>
</feature>
<keyword evidence="1" id="KW-0547">Nucleotide-binding</keyword>
<dbReference type="InterPro" id="IPR044742">
    <property type="entry name" value="DEAD/DEAH_RhlB"/>
</dbReference>
<evidence type="ECO:0000259" key="9">
    <source>
        <dbReference type="PROSITE" id="PS51194"/>
    </source>
</evidence>
<keyword evidence="4" id="KW-0067">ATP-binding</keyword>
<dbReference type="Proteomes" id="UP001589613">
    <property type="component" value="Unassembled WGS sequence"/>
</dbReference>
<dbReference type="InterPro" id="IPR014014">
    <property type="entry name" value="RNA_helicase_DEAD_Q_motif"/>
</dbReference>
<gene>
    <name evidence="11" type="ORF">ACFFN0_09520</name>
</gene>
<feature type="compositionally biased region" description="Basic and acidic residues" evidence="7">
    <location>
        <begin position="42"/>
        <end position="238"/>
    </location>
</feature>
<accession>A0ABV5V3E1</accession>
<sequence>MAKPVRTGASGAKKPRHTPAQKKAARMAREKQARAQLKGRRERPSGDRPERRDEPSADGARRTGGYPRRDDRQGGYPRRDDRQGSGYRGRDERGGGYRGRDDREGGYRGRDDRQGGYPRRDDRPGGGYRGRDERQGGGYRGRDDRSGGGYPRRDDRPRWADEQRDDRRDDRRERDAREDRRGPREHTWRAHREEREGRSTERGRHEGRSWDENRRRDDRGWQDRRRDAAPVQEHHGDDDREAAEAAYQEHLAASAAKQVEAEVTEDNGFAALGLDPKLVDALARTGITQPFPIQTATIPDALAGRDLLGRGQTGSGKTMAFGLPMLHRLAGRPRAVPHRPRAVIMTPTRELAMQIVDALAPLMRAIDKRFVLVAGGMSYTPQLTALDRGVDVLVATPGRLIDLIDRSAADLSEVEMIVLDEADHMAEMGFVEAIRQILDLTPTDGQRLLFSATLDHGVDQVAKTYLKDPVTHSTNDVAASVTTMEHHLFLVHPHHKRPITAAIANRPGRTIVFCRTKLGADRVALQLRESGVFAAALHGGLNQAQRTRVLDAFKGGTLPVLVATDVAARGIHVDDVSLVLQVDPPADHKDYLHRSGRTARAGDEGVVVTLALPHQKRQVGRLLDAAGVQTDPRTVAPEDTAIIETAGGRVAEGEPIPQSALDAVLRPRRPAGRGGRPAGRGGYGARGGQGGRGGYKGGSRGRDGGDRSGGRPRRDPDAPRGDGRRDWSPR</sequence>
<evidence type="ECO:0000259" key="8">
    <source>
        <dbReference type="PROSITE" id="PS51192"/>
    </source>
</evidence>
<feature type="region of interest" description="Disordered" evidence="7">
    <location>
        <begin position="664"/>
        <end position="730"/>
    </location>
</feature>
<dbReference type="InterPro" id="IPR027417">
    <property type="entry name" value="P-loop_NTPase"/>
</dbReference>
<dbReference type="Pfam" id="PF00270">
    <property type="entry name" value="DEAD"/>
    <property type="match status" value="1"/>
</dbReference>
<keyword evidence="2" id="KW-0378">Hydrolase</keyword>
<evidence type="ECO:0000256" key="6">
    <source>
        <dbReference type="PROSITE-ProRule" id="PRU00552"/>
    </source>
</evidence>
<dbReference type="PANTHER" id="PTHR47959:SF13">
    <property type="entry name" value="ATP-DEPENDENT RNA HELICASE RHLE"/>
    <property type="match status" value="1"/>
</dbReference>
<protein>
    <submittedName>
        <fullName evidence="11">DEAD/DEAH box helicase</fullName>
    </submittedName>
</protein>
<evidence type="ECO:0000259" key="10">
    <source>
        <dbReference type="PROSITE" id="PS51195"/>
    </source>
</evidence>
<dbReference type="PROSITE" id="PS51192">
    <property type="entry name" value="HELICASE_ATP_BIND_1"/>
    <property type="match status" value="1"/>
</dbReference>
<feature type="compositionally biased region" description="Gly residues" evidence="7">
    <location>
        <begin position="672"/>
        <end position="698"/>
    </location>
</feature>
<evidence type="ECO:0000256" key="2">
    <source>
        <dbReference type="ARBA" id="ARBA00022801"/>
    </source>
</evidence>
<comment type="similarity">
    <text evidence="5">Belongs to the DEAD box helicase family.</text>
</comment>
<dbReference type="Gene3D" id="3.40.50.300">
    <property type="entry name" value="P-loop containing nucleotide triphosphate hydrolases"/>
    <property type="match status" value="2"/>
</dbReference>
<dbReference type="SMART" id="SM00487">
    <property type="entry name" value="DEXDc"/>
    <property type="match status" value="1"/>
</dbReference>
<evidence type="ECO:0000256" key="5">
    <source>
        <dbReference type="ARBA" id="ARBA00038437"/>
    </source>
</evidence>
<evidence type="ECO:0000256" key="1">
    <source>
        <dbReference type="ARBA" id="ARBA00022741"/>
    </source>
</evidence>
<dbReference type="PROSITE" id="PS51195">
    <property type="entry name" value="Q_MOTIF"/>
    <property type="match status" value="1"/>
</dbReference>
<dbReference type="EMBL" id="JBHMAX010000017">
    <property type="protein sequence ID" value="MFB9732282.1"/>
    <property type="molecule type" value="Genomic_DNA"/>
</dbReference>
<comment type="caution">
    <text evidence="11">The sequence shown here is derived from an EMBL/GenBank/DDBJ whole genome shotgun (WGS) entry which is preliminary data.</text>
</comment>
<feature type="short sequence motif" description="Q motif" evidence="6">
    <location>
        <begin position="267"/>
        <end position="295"/>
    </location>
</feature>
<evidence type="ECO:0000313" key="12">
    <source>
        <dbReference type="Proteomes" id="UP001589613"/>
    </source>
</evidence>
<evidence type="ECO:0000256" key="4">
    <source>
        <dbReference type="ARBA" id="ARBA00022840"/>
    </source>
</evidence>
<dbReference type="CDD" id="cd00268">
    <property type="entry name" value="DEADc"/>
    <property type="match status" value="1"/>
</dbReference>
<feature type="compositionally biased region" description="Basic and acidic residues" evidence="7">
    <location>
        <begin position="700"/>
        <end position="730"/>
    </location>
</feature>
<evidence type="ECO:0000256" key="3">
    <source>
        <dbReference type="ARBA" id="ARBA00022806"/>
    </source>
</evidence>
<dbReference type="CDD" id="cd18787">
    <property type="entry name" value="SF2_C_DEAD"/>
    <property type="match status" value="1"/>
</dbReference>
<dbReference type="SMART" id="SM00490">
    <property type="entry name" value="HELICc"/>
    <property type="match status" value="1"/>
</dbReference>
<dbReference type="Pfam" id="PF00271">
    <property type="entry name" value="Helicase_C"/>
    <property type="match status" value="1"/>
</dbReference>
<dbReference type="RefSeq" id="WP_141338349.1">
    <property type="nucleotide sequence ID" value="NZ_JBHMAX010000017.1"/>
</dbReference>
<dbReference type="InterPro" id="IPR011545">
    <property type="entry name" value="DEAD/DEAH_box_helicase_dom"/>
</dbReference>
<name>A0ABV5V3E1_9MICO</name>
<organism evidence="11 12">
    <name type="scientific">Ornithinimicrobium kibberense</name>
    <dbReference type="NCBI Taxonomy" id="282060"/>
    <lineage>
        <taxon>Bacteria</taxon>
        <taxon>Bacillati</taxon>
        <taxon>Actinomycetota</taxon>
        <taxon>Actinomycetes</taxon>
        <taxon>Micrococcales</taxon>
        <taxon>Ornithinimicrobiaceae</taxon>
        <taxon>Ornithinimicrobium</taxon>
    </lineage>
</organism>
<proteinExistence type="inferred from homology"/>
<dbReference type="GO" id="GO:0004386">
    <property type="term" value="F:helicase activity"/>
    <property type="evidence" value="ECO:0007669"/>
    <property type="project" value="UniProtKB-KW"/>
</dbReference>